<feature type="compositionally biased region" description="Basic and acidic residues" evidence="4">
    <location>
        <begin position="299"/>
        <end position="314"/>
    </location>
</feature>
<dbReference type="EMBL" id="KL198080">
    <property type="protein sequence ID" value="KDQ09304.1"/>
    <property type="molecule type" value="Genomic_DNA"/>
</dbReference>
<keyword evidence="3" id="KW-0819">tRNA processing</keyword>
<dbReference type="GO" id="GO:0003723">
    <property type="term" value="F:RNA binding"/>
    <property type="evidence" value="ECO:0007669"/>
    <property type="project" value="TreeGrafter"/>
</dbReference>
<dbReference type="AlphaFoldDB" id="A0A067M176"/>
<dbReference type="Proteomes" id="UP000027195">
    <property type="component" value="Unassembled WGS sequence"/>
</dbReference>
<dbReference type="STRING" id="930990.A0A067M176"/>
<proteinExistence type="inferred from homology"/>
<evidence type="ECO:0000256" key="1">
    <source>
        <dbReference type="ARBA" id="ARBA00004123"/>
    </source>
</evidence>
<dbReference type="InterPro" id="IPR016195">
    <property type="entry name" value="Pol/histidinol_Pase-like"/>
</dbReference>
<evidence type="ECO:0000256" key="4">
    <source>
        <dbReference type="SAM" id="MobiDB-lite"/>
    </source>
</evidence>
<feature type="compositionally biased region" description="Basic and acidic residues" evidence="4">
    <location>
        <begin position="329"/>
        <end position="343"/>
    </location>
</feature>
<accession>A0A067M176</accession>
<reference evidence="6" key="1">
    <citation type="journal article" date="2014" name="Proc. Natl. Acad. Sci. U.S.A.">
        <title>Extensive sampling of basidiomycete genomes demonstrates inadequacy of the white-rot/brown-rot paradigm for wood decay fungi.</title>
        <authorList>
            <person name="Riley R."/>
            <person name="Salamov A.A."/>
            <person name="Brown D.W."/>
            <person name="Nagy L.G."/>
            <person name="Floudas D."/>
            <person name="Held B.W."/>
            <person name="Levasseur A."/>
            <person name="Lombard V."/>
            <person name="Morin E."/>
            <person name="Otillar R."/>
            <person name="Lindquist E.A."/>
            <person name="Sun H."/>
            <person name="LaButti K.M."/>
            <person name="Schmutz J."/>
            <person name="Jabbour D."/>
            <person name="Luo H."/>
            <person name="Baker S.E."/>
            <person name="Pisabarro A.G."/>
            <person name="Walton J.D."/>
            <person name="Blanchette R.A."/>
            <person name="Henrissat B."/>
            <person name="Martin F."/>
            <person name="Cullen D."/>
            <person name="Hibbett D.S."/>
            <person name="Grigoriev I.V."/>
        </authorList>
    </citation>
    <scope>NUCLEOTIDE SEQUENCE [LARGE SCALE GENOMIC DNA]</scope>
    <source>
        <strain evidence="6">FD-172 SS1</strain>
    </source>
</reference>
<dbReference type="OrthoDB" id="17948at2759"/>
<dbReference type="Pfam" id="PF01876">
    <property type="entry name" value="RNase_P_p30"/>
    <property type="match status" value="1"/>
</dbReference>
<name>A0A067M176_BOTB1</name>
<comment type="similarity">
    <text evidence="2">Belongs to the eukaryotic/archaeal RNase P protein component 3 family.</text>
</comment>
<dbReference type="SUPFAM" id="SSF89550">
    <property type="entry name" value="PHP domain-like"/>
    <property type="match status" value="1"/>
</dbReference>
<keyword evidence="6" id="KW-1185">Reference proteome</keyword>
<dbReference type="GO" id="GO:0008033">
    <property type="term" value="P:tRNA processing"/>
    <property type="evidence" value="ECO:0007669"/>
    <property type="project" value="UniProtKB-KW"/>
</dbReference>
<feature type="region of interest" description="Disordered" evidence="4">
    <location>
        <begin position="1"/>
        <end position="34"/>
    </location>
</feature>
<evidence type="ECO:0000256" key="2">
    <source>
        <dbReference type="ARBA" id="ARBA00007331"/>
    </source>
</evidence>
<organism evidence="5 6">
    <name type="scientific">Botryobasidium botryosum (strain FD-172 SS1)</name>
    <dbReference type="NCBI Taxonomy" id="930990"/>
    <lineage>
        <taxon>Eukaryota</taxon>
        <taxon>Fungi</taxon>
        <taxon>Dikarya</taxon>
        <taxon>Basidiomycota</taxon>
        <taxon>Agaricomycotina</taxon>
        <taxon>Agaricomycetes</taxon>
        <taxon>Cantharellales</taxon>
        <taxon>Botryobasidiaceae</taxon>
        <taxon>Botryobasidium</taxon>
    </lineage>
</organism>
<evidence type="ECO:0000313" key="5">
    <source>
        <dbReference type="EMBL" id="KDQ09304.1"/>
    </source>
</evidence>
<dbReference type="HOGENOM" id="CLU_041468_0_0_1"/>
<gene>
    <name evidence="5" type="ORF">BOTBODRAFT_37216</name>
</gene>
<dbReference type="Gene3D" id="3.20.20.140">
    <property type="entry name" value="Metal-dependent hydrolases"/>
    <property type="match status" value="1"/>
</dbReference>
<dbReference type="PANTHER" id="PTHR13031:SF0">
    <property type="entry name" value="RIBONUCLEASE P PROTEIN SUBUNIT P30"/>
    <property type="match status" value="1"/>
</dbReference>
<feature type="region of interest" description="Disordered" evidence="4">
    <location>
        <begin position="287"/>
        <end position="351"/>
    </location>
</feature>
<evidence type="ECO:0000256" key="3">
    <source>
        <dbReference type="ARBA" id="ARBA00022694"/>
    </source>
</evidence>
<dbReference type="FunCoup" id="A0A067M176">
    <property type="interactions" value="405"/>
</dbReference>
<evidence type="ECO:0000313" key="6">
    <source>
        <dbReference type="Proteomes" id="UP000027195"/>
    </source>
</evidence>
<sequence>MYFDLDLPFPTATAHSQTQSSSQSKKQKQKQKQGQQLADTVPCLTVSERQVLENKIDTLVHLGYTVIAVNFIVQSKYDPGTHQCPKLDLRPRDGVAILKRLTIVLDEGSEKGFGLTNNNLSTLSQFDLLSLRPTTLATFSLACLSHTVPGPLTAHIISLDLASQPRLPFHLKRTLVRTALRNGAVFEIGYAPAVTPGEENRRRNWWANAREVGRVTEGKGVIVSSGGGVAELRAPRDVINLVSILGLNQNVAHDTVTTTPKSLVLRSQTRKTYRAVLSEPKLIMPKGAAASEEAPQVDVETKVAVDERSAEKTPEPTLSVHSESQAAVGKEKRAMDKEDEAGPRRKKKKKA</sequence>
<evidence type="ECO:0008006" key="7">
    <source>
        <dbReference type="Google" id="ProtNLM"/>
    </source>
</evidence>
<protein>
    <recommendedName>
        <fullName evidence="7">PHP domain-like protein</fullName>
    </recommendedName>
</protein>
<dbReference type="PANTHER" id="PTHR13031">
    <property type="entry name" value="RIBONUCLEASE P SUBUNIT P30"/>
    <property type="match status" value="1"/>
</dbReference>
<dbReference type="InterPro" id="IPR002738">
    <property type="entry name" value="RNase_P_p30"/>
</dbReference>
<dbReference type="GO" id="GO:0005655">
    <property type="term" value="C:nucleolar ribonuclease P complex"/>
    <property type="evidence" value="ECO:0007669"/>
    <property type="project" value="TreeGrafter"/>
</dbReference>
<dbReference type="InParanoid" id="A0A067M176"/>
<comment type="subcellular location">
    <subcellularLocation>
        <location evidence="1">Nucleus</location>
    </subcellularLocation>
</comment>